<protein>
    <submittedName>
        <fullName evidence="1">Uncharacterized protein</fullName>
    </submittedName>
</protein>
<reference evidence="1 2" key="1">
    <citation type="submission" date="2020-08" db="EMBL/GenBank/DDBJ databases">
        <title>Sequencing the genomes of 1000 actinobacteria strains.</title>
        <authorList>
            <person name="Klenk H.-P."/>
        </authorList>
    </citation>
    <scope>NUCLEOTIDE SEQUENCE [LARGE SCALE GENOMIC DNA]</scope>
    <source>
        <strain evidence="1 2">DSM 44598</strain>
    </source>
</reference>
<keyword evidence="2" id="KW-1185">Reference proteome</keyword>
<comment type="caution">
    <text evidence="1">The sequence shown here is derived from an EMBL/GenBank/DDBJ whole genome shotgun (WGS) entry which is preliminary data.</text>
</comment>
<accession>A0A840WP34</accession>
<name>A0A840WP34_9ACTN</name>
<dbReference type="RefSeq" id="WP_184368736.1">
    <property type="nucleotide sequence ID" value="NZ_BAAAKM010000063.1"/>
</dbReference>
<gene>
    <name evidence="1" type="ORF">HNR07_005908</name>
</gene>
<sequence length="93" mass="10326">MPGFNRPTTTPTDPLATAARNVGLTLHRQGGHLYLSRVATRIGIHEHQGHWWIRLTATEELGPFSDTDELMRASVQALDAARARSREGLVRGR</sequence>
<evidence type="ECO:0000313" key="2">
    <source>
        <dbReference type="Proteomes" id="UP000579647"/>
    </source>
</evidence>
<dbReference type="AlphaFoldDB" id="A0A840WP34"/>
<dbReference type="Proteomes" id="UP000579647">
    <property type="component" value="Unassembled WGS sequence"/>
</dbReference>
<proteinExistence type="predicted"/>
<evidence type="ECO:0000313" key="1">
    <source>
        <dbReference type="EMBL" id="MBB5494771.1"/>
    </source>
</evidence>
<dbReference type="EMBL" id="JACHDO010000001">
    <property type="protein sequence ID" value="MBB5494771.1"/>
    <property type="molecule type" value="Genomic_DNA"/>
</dbReference>
<organism evidence="1 2">
    <name type="scientific">Nocardiopsis metallicus</name>
    <dbReference type="NCBI Taxonomy" id="179819"/>
    <lineage>
        <taxon>Bacteria</taxon>
        <taxon>Bacillati</taxon>
        <taxon>Actinomycetota</taxon>
        <taxon>Actinomycetes</taxon>
        <taxon>Streptosporangiales</taxon>
        <taxon>Nocardiopsidaceae</taxon>
        <taxon>Nocardiopsis</taxon>
    </lineage>
</organism>